<dbReference type="AlphaFoldDB" id="A0A816A905"/>
<keyword evidence="3" id="KW-1185">Reference proteome</keyword>
<gene>
    <name evidence="1" type="ORF">BJG266_LOCUS34504</name>
    <name evidence="2" type="ORF">QVE165_LOCUS51589</name>
</gene>
<name>A0A816A905_9BILA</name>
<accession>A0A816A905</accession>
<evidence type="ECO:0000313" key="2">
    <source>
        <dbReference type="EMBL" id="CAF1593681.1"/>
    </source>
</evidence>
<dbReference type="Proteomes" id="UP000663832">
    <property type="component" value="Unassembled WGS sequence"/>
</dbReference>
<dbReference type="OrthoDB" id="9991671at2759"/>
<dbReference type="EMBL" id="CAJNOM010001129">
    <property type="protein sequence ID" value="CAF1593681.1"/>
    <property type="molecule type" value="Genomic_DNA"/>
</dbReference>
<evidence type="ECO:0008006" key="4">
    <source>
        <dbReference type="Google" id="ProtNLM"/>
    </source>
</evidence>
<proteinExistence type="predicted"/>
<dbReference type="EMBL" id="CAJNOI010000771">
    <property type="protein sequence ID" value="CAF1342666.1"/>
    <property type="molecule type" value="Genomic_DNA"/>
</dbReference>
<evidence type="ECO:0000313" key="3">
    <source>
        <dbReference type="Proteomes" id="UP000663832"/>
    </source>
</evidence>
<dbReference type="Proteomes" id="UP000663877">
    <property type="component" value="Unassembled WGS sequence"/>
</dbReference>
<organism evidence="2 3">
    <name type="scientific">Adineta steineri</name>
    <dbReference type="NCBI Taxonomy" id="433720"/>
    <lineage>
        <taxon>Eukaryota</taxon>
        <taxon>Metazoa</taxon>
        <taxon>Spiralia</taxon>
        <taxon>Gnathifera</taxon>
        <taxon>Rotifera</taxon>
        <taxon>Eurotatoria</taxon>
        <taxon>Bdelloidea</taxon>
        <taxon>Adinetida</taxon>
        <taxon>Adinetidae</taxon>
        <taxon>Adineta</taxon>
    </lineage>
</organism>
<reference evidence="2" key="1">
    <citation type="submission" date="2021-02" db="EMBL/GenBank/DDBJ databases">
        <authorList>
            <person name="Nowell W R."/>
        </authorList>
    </citation>
    <scope>NUCLEOTIDE SEQUENCE</scope>
</reference>
<evidence type="ECO:0000313" key="1">
    <source>
        <dbReference type="EMBL" id="CAF1342666.1"/>
    </source>
</evidence>
<protein>
    <recommendedName>
        <fullName evidence="4">F-box domain-containing protein</fullName>
    </recommendedName>
</protein>
<comment type="caution">
    <text evidence="2">The sequence shown here is derived from an EMBL/GenBank/DDBJ whole genome shotgun (WGS) entry which is preliminary data.</text>
</comment>
<sequence length="692" mass="82154">MVNNIKLEDISNELFLCIWDQLSMADAIYSFSNLNTRIDCMLFRFCCLYDKLDLRYCSLSIFRYFSHQIIMKDEWRLNLTVLKIGNSYRCSQVISLADEVIKFFMKNYFIRKDNQNNNSSNLLHMINLLKKKNVEPIFPQLNTLIVYQSITMNENYRDIFLYGIACGSTLRTLNWRACSYQTHHSESFFDWLFQCSTNLHKYQLLNTLGESGFELSYHHTLINSYQFHPSLIFLKINILNLSTLFVLLYYLPKLEWLDVHISNPIEVENDFNKNLSKTMDYPIKLHTLKFRTLNIQGRGCYELENLLLKFVQSLESLSISMYHRCANEPGLNYNGYSLSILCQKFLHLRSFHFALQIQMFEKADENVINNFVNTFSTPFWLNGPFGCKRVCVDFEQIYGLIQMFSLPFTFNDFTLTRSIDLTNIQFNTDLKENQTSKHLSQKLETLWFGMDRLLLSFDKNQILSSVFIQALRCPSSQGKTLVLSQKRGIMSENIVNQIQLKHFNMLALFDSIDTNINYNLQELISWFQLLPNIICLEICLTEFKYWLTNDTNNLYLCSVLQRLERLHVDCSSLINRQMNEEIYHLFLSYIIDKDRFPQLRCLRLRSCKNIASSWENIDQWISFILTHINEHQLTCVRFDFIEQEKKTTEMNICNQIMRIVQLSSIIDIHQFVHDNHIALWIERRYKYFSLTK</sequence>